<name>A0ACC1P2R3_9PEZI</name>
<comment type="caution">
    <text evidence="1">The sequence shown here is derived from an EMBL/GenBank/DDBJ whole genome shotgun (WGS) entry which is preliminary data.</text>
</comment>
<dbReference type="Proteomes" id="UP001143856">
    <property type="component" value="Unassembled WGS sequence"/>
</dbReference>
<proteinExistence type="predicted"/>
<dbReference type="EMBL" id="JAPDGR010001000">
    <property type="protein sequence ID" value="KAJ2986077.1"/>
    <property type="molecule type" value="Genomic_DNA"/>
</dbReference>
<evidence type="ECO:0000313" key="1">
    <source>
        <dbReference type="EMBL" id="KAJ2986077.1"/>
    </source>
</evidence>
<evidence type="ECO:0000313" key="2">
    <source>
        <dbReference type="Proteomes" id="UP001143856"/>
    </source>
</evidence>
<organism evidence="1 2">
    <name type="scientific">Xylaria curta</name>
    <dbReference type="NCBI Taxonomy" id="42375"/>
    <lineage>
        <taxon>Eukaryota</taxon>
        <taxon>Fungi</taxon>
        <taxon>Dikarya</taxon>
        <taxon>Ascomycota</taxon>
        <taxon>Pezizomycotina</taxon>
        <taxon>Sordariomycetes</taxon>
        <taxon>Xylariomycetidae</taxon>
        <taxon>Xylariales</taxon>
        <taxon>Xylariaceae</taxon>
        <taxon>Xylaria</taxon>
    </lineage>
</organism>
<gene>
    <name evidence="1" type="ORF">NUW58_g5202</name>
</gene>
<reference evidence="1" key="1">
    <citation type="submission" date="2022-10" db="EMBL/GenBank/DDBJ databases">
        <title>Genome Sequence of Xylaria curta.</title>
        <authorList>
            <person name="Buettner E."/>
        </authorList>
    </citation>
    <scope>NUCLEOTIDE SEQUENCE</scope>
    <source>
        <strain evidence="1">Babe10</strain>
    </source>
</reference>
<keyword evidence="2" id="KW-1185">Reference proteome</keyword>
<protein>
    <submittedName>
        <fullName evidence="1">Uncharacterized protein</fullName>
    </submittedName>
</protein>
<accession>A0ACC1P2R3</accession>
<sequence>MDEHPGVEANAHASRSLESLTIMTTTTPATQTAQEPRPKSPCSLAGNQTPSMFTDNPAWSMIPGVSPTPSEQTLRDQQQLLLQATGETPQSPRSCFAFAGISSSPSLQTSSAPSSPSPLFTPIPLPKLTSSKGTQTHWPDAPTTEEPAQVEATTPQQSAHLPREETGPSALQEPQASVPPPQTPERSPTAPSQPPSHPPSGASQTFYPTMAAPYGWSPAAQ</sequence>